<keyword evidence="6 9" id="KW-0500">Molybdenum</keyword>
<protein>
    <recommendedName>
        <fullName evidence="5 9">Molybdopterin molybdenumtransferase</fullName>
        <ecNumber evidence="4 9">2.10.1.1</ecNumber>
    </recommendedName>
</protein>
<dbReference type="KEGG" id="pbj:VN24_17535"/>
<comment type="similarity">
    <text evidence="3 9">Belongs to the MoeA family.</text>
</comment>
<reference evidence="12" key="2">
    <citation type="submission" date="2015-03" db="EMBL/GenBank/DDBJ databases">
        <title>Genome sequence of Paenibacillus beijingensis strain DSM 24997T.</title>
        <authorList>
            <person name="Kwak Y."/>
            <person name="Shin J.-H."/>
        </authorList>
    </citation>
    <scope>NUCLEOTIDE SEQUENCE [LARGE SCALE GENOMIC DNA]</scope>
    <source>
        <strain evidence="12">DSM 24997</strain>
    </source>
</reference>
<dbReference type="EMBL" id="CP011058">
    <property type="protein sequence ID" value="AJY76029.1"/>
    <property type="molecule type" value="Genomic_DNA"/>
</dbReference>
<dbReference type="Pfam" id="PF03454">
    <property type="entry name" value="MoeA_C"/>
    <property type="match status" value="1"/>
</dbReference>
<dbReference type="InterPro" id="IPR036425">
    <property type="entry name" value="MoaB/Mog-like_dom_sf"/>
</dbReference>
<evidence type="ECO:0000256" key="9">
    <source>
        <dbReference type="RuleBase" id="RU365090"/>
    </source>
</evidence>
<dbReference type="OrthoDB" id="9804758at2"/>
<dbReference type="PANTHER" id="PTHR10192:SF5">
    <property type="entry name" value="GEPHYRIN"/>
    <property type="match status" value="1"/>
</dbReference>
<evidence type="ECO:0000256" key="4">
    <source>
        <dbReference type="ARBA" id="ARBA00013269"/>
    </source>
</evidence>
<organism evidence="11 12">
    <name type="scientific">Paenibacillus beijingensis</name>
    <dbReference type="NCBI Taxonomy" id="1126833"/>
    <lineage>
        <taxon>Bacteria</taxon>
        <taxon>Bacillati</taxon>
        <taxon>Bacillota</taxon>
        <taxon>Bacilli</taxon>
        <taxon>Bacillales</taxon>
        <taxon>Paenibacillaceae</taxon>
        <taxon>Paenibacillus</taxon>
    </lineage>
</organism>
<dbReference type="NCBIfam" id="NF045515">
    <property type="entry name" value="Glp_gephyrin"/>
    <property type="match status" value="1"/>
</dbReference>
<dbReference type="SUPFAM" id="SSF63867">
    <property type="entry name" value="MoeA C-terminal domain-like"/>
    <property type="match status" value="1"/>
</dbReference>
<feature type="domain" description="MoaB/Mog" evidence="10">
    <location>
        <begin position="197"/>
        <end position="335"/>
    </location>
</feature>
<evidence type="ECO:0000256" key="6">
    <source>
        <dbReference type="ARBA" id="ARBA00022505"/>
    </source>
</evidence>
<keyword evidence="9" id="KW-0808">Transferase</keyword>
<dbReference type="GO" id="GO:0046872">
    <property type="term" value="F:metal ion binding"/>
    <property type="evidence" value="ECO:0007669"/>
    <property type="project" value="UniProtKB-UniRule"/>
</dbReference>
<dbReference type="GO" id="GO:0005829">
    <property type="term" value="C:cytosol"/>
    <property type="evidence" value="ECO:0007669"/>
    <property type="project" value="TreeGrafter"/>
</dbReference>
<dbReference type="InterPro" id="IPR038987">
    <property type="entry name" value="MoeA-like"/>
</dbReference>
<dbReference type="PANTHER" id="PTHR10192">
    <property type="entry name" value="MOLYBDOPTERIN BIOSYNTHESIS PROTEIN"/>
    <property type="match status" value="1"/>
</dbReference>
<keyword evidence="12" id="KW-1185">Reference proteome</keyword>
<keyword evidence="7 9" id="KW-0501">Molybdenum cofactor biosynthesis</keyword>
<dbReference type="NCBIfam" id="TIGR00177">
    <property type="entry name" value="molyb_syn"/>
    <property type="match status" value="1"/>
</dbReference>
<dbReference type="InterPro" id="IPR005110">
    <property type="entry name" value="MoeA_linker/N"/>
</dbReference>
<evidence type="ECO:0000256" key="7">
    <source>
        <dbReference type="ARBA" id="ARBA00023150"/>
    </source>
</evidence>
<dbReference type="Proteomes" id="UP000032633">
    <property type="component" value="Chromosome"/>
</dbReference>
<dbReference type="SUPFAM" id="SSF53218">
    <property type="entry name" value="Molybdenum cofactor biosynthesis proteins"/>
    <property type="match status" value="1"/>
</dbReference>
<dbReference type="UniPathway" id="UPA00344"/>
<dbReference type="CDD" id="cd00887">
    <property type="entry name" value="MoeA"/>
    <property type="match status" value="1"/>
</dbReference>
<name>A0A0D5NL00_9BACL</name>
<evidence type="ECO:0000256" key="2">
    <source>
        <dbReference type="ARBA" id="ARBA00005046"/>
    </source>
</evidence>
<dbReference type="InterPro" id="IPR036688">
    <property type="entry name" value="MoeA_C_domain_IV_sf"/>
</dbReference>
<sequence>MSIKYADISESVTVDQANLKLASLTRLPSIEKIRLEEAAGRVLAIDFASPFPLPPFRRAAMDGYAIRSETVRFASPDNPVQLVVQGEIKPGQYMPASAQKAGVNRALRIFTGAPVPDVYDAVVMQEAVRRIEQPDNAHRIQIDRPYRSGQHIAEQGEDVPSGMTLLGQGTVLGAKEIAVLASFGQMEIDVFRQPRIAVIPVGDELMPLGSKLGPGQIYEANGMMIQTRLREFGALIVRYPPVPDRLEAIETAIGEAVRQADIVVTTGGVSVGDYDLVKQAALNIGGSPLFTKVLMRPGTPTSAFAIDSRLLICLSGNPSACFAGMELLLRPAVMQASGRKERRLVWLEGRLSEPVDKPSPYPRYIRAYVYRDADKWNVEPLRNDKSGNVAAFAQANALALIPAGGAGASHGQAVRWVPLSS</sequence>
<evidence type="ECO:0000259" key="10">
    <source>
        <dbReference type="SMART" id="SM00852"/>
    </source>
</evidence>
<comment type="pathway">
    <text evidence="2 9">Cofactor biosynthesis; molybdopterin biosynthesis.</text>
</comment>
<comment type="cofactor">
    <cofactor evidence="9">
        <name>Mg(2+)</name>
        <dbReference type="ChEBI" id="CHEBI:18420"/>
    </cofactor>
</comment>
<dbReference type="InterPro" id="IPR036135">
    <property type="entry name" value="MoeA_linker/N_sf"/>
</dbReference>
<dbReference type="SMART" id="SM00852">
    <property type="entry name" value="MoCF_biosynth"/>
    <property type="match status" value="1"/>
</dbReference>
<evidence type="ECO:0000256" key="1">
    <source>
        <dbReference type="ARBA" id="ARBA00002901"/>
    </source>
</evidence>
<dbReference type="STRING" id="1126833.VN24_17535"/>
<dbReference type="Gene3D" id="3.90.105.10">
    <property type="entry name" value="Molybdopterin biosynthesis moea protein, domain 2"/>
    <property type="match status" value="1"/>
</dbReference>
<dbReference type="EC" id="2.10.1.1" evidence="4 9"/>
<keyword evidence="9" id="KW-0460">Magnesium</keyword>
<keyword evidence="9" id="KW-0479">Metal-binding</keyword>
<dbReference type="AlphaFoldDB" id="A0A0D5NL00"/>
<dbReference type="HOGENOM" id="CLU_010186_7_1_9"/>
<evidence type="ECO:0000256" key="8">
    <source>
        <dbReference type="ARBA" id="ARBA00047317"/>
    </source>
</evidence>
<dbReference type="Gene3D" id="2.40.340.10">
    <property type="entry name" value="MoeA, C-terminal, domain IV"/>
    <property type="match status" value="1"/>
</dbReference>
<dbReference type="GO" id="GO:0061599">
    <property type="term" value="F:molybdopterin molybdotransferase activity"/>
    <property type="evidence" value="ECO:0007669"/>
    <property type="project" value="UniProtKB-UniRule"/>
</dbReference>
<dbReference type="InterPro" id="IPR001453">
    <property type="entry name" value="MoaB/Mog_dom"/>
</dbReference>
<evidence type="ECO:0000256" key="5">
    <source>
        <dbReference type="ARBA" id="ARBA00021108"/>
    </source>
</evidence>
<dbReference type="SUPFAM" id="SSF63882">
    <property type="entry name" value="MoeA N-terminal region -like"/>
    <property type="match status" value="1"/>
</dbReference>
<comment type="function">
    <text evidence="1 9">Catalyzes the insertion of molybdate into adenylated molybdopterin with the concomitant release of AMP.</text>
</comment>
<comment type="catalytic activity">
    <reaction evidence="8">
        <text>adenylyl-molybdopterin + molybdate = Mo-molybdopterin + AMP + H(+)</text>
        <dbReference type="Rhea" id="RHEA:35047"/>
        <dbReference type="ChEBI" id="CHEBI:15378"/>
        <dbReference type="ChEBI" id="CHEBI:36264"/>
        <dbReference type="ChEBI" id="CHEBI:62727"/>
        <dbReference type="ChEBI" id="CHEBI:71302"/>
        <dbReference type="ChEBI" id="CHEBI:456215"/>
        <dbReference type="EC" id="2.10.1.1"/>
    </reaction>
</comment>
<dbReference type="RefSeq" id="WP_045671457.1">
    <property type="nucleotide sequence ID" value="NZ_CP011058.1"/>
</dbReference>
<dbReference type="Gene3D" id="2.170.190.11">
    <property type="entry name" value="Molybdopterin biosynthesis moea protein, domain 3"/>
    <property type="match status" value="1"/>
</dbReference>
<evidence type="ECO:0000313" key="12">
    <source>
        <dbReference type="Proteomes" id="UP000032633"/>
    </source>
</evidence>
<reference evidence="11 12" key="1">
    <citation type="journal article" date="2015" name="J. Biotechnol.">
        <title>Complete genome sequence of Paenibacillus beijingensis 7188(T) (=DSM 24997(T)), a novel rhizobacterium from jujube garden soil.</title>
        <authorList>
            <person name="Kwak Y."/>
            <person name="Shin J.H."/>
        </authorList>
    </citation>
    <scope>NUCLEOTIDE SEQUENCE [LARGE SCALE GENOMIC DNA]</scope>
    <source>
        <strain evidence="11 12">DSM 24997</strain>
    </source>
</reference>
<accession>A0A0D5NL00</accession>
<evidence type="ECO:0000256" key="3">
    <source>
        <dbReference type="ARBA" id="ARBA00010763"/>
    </source>
</evidence>
<evidence type="ECO:0000313" key="11">
    <source>
        <dbReference type="EMBL" id="AJY76029.1"/>
    </source>
</evidence>
<dbReference type="Gene3D" id="3.40.980.10">
    <property type="entry name" value="MoaB/Mog-like domain"/>
    <property type="match status" value="1"/>
</dbReference>
<gene>
    <name evidence="11" type="ORF">VN24_17535</name>
</gene>
<dbReference type="Pfam" id="PF00994">
    <property type="entry name" value="MoCF_biosynth"/>
    <property type="match status" value="1"/>
</dbReference>
<dbReference type="Pfam" id="PF03453">
    <property type="entry name" value="MoeA_N"/>
    <property type="match status" value="1"/>
</dbReference>
<dbReference type="GO" id="GO:0006777">
    <property type="term" value="P:Mo-molybdopterin cofactor biosynthetic process"/>
    <property type="evidence" value="ECO:0007669"/>
    <property type="project" value="UniProtKB-UniRule"/>
</dbReference>
<proteinExistence type="inferred from homology"/>
<dbReference type="PATRIC" id="fig|1126833.4.peg.3850"/>
<dbReference type="InterPro" id="IPR005111">
    <property type="entry name" value="MoeA_C_domain_IV"/>
</dbReference>